<evidence type="ECO:0000256" key="2">
    <source>
        <dbReference type="SAM" id="Phobius"/>
    </source>
</evidence>
<name>A0A1H1YWD4_9ACTN</name>
<feature type="transmembrane region" description="Helical" evidence="2">
    <location>
        <begin position="128"/>
        <end position="149"/>
    </location>
</feature>
<proteinExistence type="predicted"/>
<evidence type="ECO:0000256" key="1">
    <source>
        <dbReference type="SAM" id="MobiDB-lite"/>
    </source>
</evidence>
<gene>
    <name evidence="3" type="ORF">SAMN04489717_5741</name>
</gene>
<feature type="region of interest" description="Disordered" evidence="1">
    <location>
        <begin position="1"/>
        <end position="29"/>
    </location>
</feature>
<feature type="compositionally biased region" description="Low complexity" evidence="1">
    <location>
        <begin position="1"/>
        <end position="15"/>
    </location>
</feature>
<feature type="transmembrane region" description="Helical" evidence="2">
    <location>
        <begin position="101"/>
        <end position="121"/>
    </location>
</feature>
<dbReference type="OrthoDB" id="3823611at2"/>
<dbReference type="RefSeq" id="WP_092656797.1">
    <property type="nucleotide sequence ID" value="NZ_LT629732.1"/>
</dbReference>
<protein>
    <submittedName>
        <fullName evidence="3">Uncharacterized protein</fullName>
    </submittedName>
</protein>
<dbReference type="AlphaFoldDB" id="A0A1H1YWD4"/>
<evidence type="ECO:0000313" key="3">
    <source>
        <dbReference type="EMBL" id="SDT25845.1"/>
    </source>
</evidence>
<evidence type="ECO:0000313" key="4">
    <source>
        <dbReference type="Proteomes" id="UP000198983"/>
    </source>
</evidence>
<keyword evidence="2" id="KW-0812">Transmembrane</keyword>
<feature type="transmembrane region" description="Helical" evidence="2">
    <location>
        <begin position="76"/>
        <end position="95"/>
    </location>
</feature>
<keyword evidence="4" id="KW-1185">Reference proteome</keyword>
<keyword evidence="2" id="KW-0472">Membrane</keyword>
<accession>A0A1H1YWD4</accession>
<reference evidence="3 4" key="1">
    <citation type="submission" date="2016-10" db="EMBL/GenBank/DDBJ databases">
        <authorList>
            <person name="de Groot N.N."/>
        </authorList>
    </citation>
    <scope>NUCLEOTIDE SEQUENCE [LARGE SCALE GENOMIC DNA]</scope>
    <source>
        <strain evidence="3 4">DSM 22024</strain>
    </source>
</reference>
<feature type="compositionally biased region" description="Gly residues" evidence="1">
    <location>
        <begin position="16"/>
        <end position="27"/>
    </location>
</feature>
<dbReference type="STRING" id="117157.SAMN04489717_5741"/>
<keyword evidence="2" id="KW-1133">Transmembrane helix</keyword>
<dbReference type="EMBL" id="LT629732">
    <property type="protein sequence ID" value="SDT25845.1"/>
    <property type="molecule type" value="Genomic_DNA"/>
</dbReference>
<feature type="transmembrane region" description="Helical" evidence="2">
    <location>
        <begin position="44"/>
        <end position="64"/>
    </location>
</feature>
<dbReference type="Proteomes" id="UP000198983">
    <property type="component" value="Chromosome I"/>
</dbReference>
<sequence>MATHDASAGTRSTRTGGAGAGGPGAGSSAGAPTKAWTFTTFRTLVALQAVAIFVQAITAGMIVAGRSGAKDLHGGTATLAFAFSLLTLVAAILVWKPGGGSPRIIVPSTVMLVLIVVQAILGGSHQKLVHVPLGVALFGGVIVMAMRAWSRPGGGSLSSASRA</sequence>
<organism evidence="3 4">
    <name type="scientific">Actinopolymorpha singaporensis</name>
    <dbReference type="NCBI Taxonomy" id="117157"/>
    <lineage>
        <taxon>Bacteria</taxon>
        <taxon>Bacillati</taxon>
        <taxon>Actinomycetota</taxon>
        <taxon>Actinomycetes</taxon>
        <taxon>Propionibacteriales</taxon>
        <taxon>Actinopolymorphaceae</taxon>
        <taxon>Actinopolymorpha</taxon>
    </lineage>
</organism>